<dbReference type="Gene3D" id="3.40.50.2000">
    <property type="entry name" value="Glycogen Phosphorylase B"/>
    <property type="match status" value="1"/>
</dbReference>
<feature type="transmembrane region" description="Helical" evidence="14">
    <location>
        <begin position="212"/>
        <end position="231"/>
    </location>
</feature>
<dbReference type="InterPro" id="IPR038013">
    <property type="entry name" value="ALG11"/>
</dbReference>
<feature type="transmembrane region" description="Helical" evidence="14">
    <location>
        <begin position="278"/>
        <end position="297"/>
    </location>
</feature>
<evidence type="ECO:0000256" key="14">
    <source>
        <dbReference type="SAM" id="Phobius"/>
    </source>
</evidence>
<dbReference type="GO" id="GO:0004377">
    <property type="term" value="F:GDP-Man:Man(3)GlcNAc(2)-PP-Dol alpha-1,2-mannosyltransferase activity"/>
    <property type="evidence" value="ECO:0007669"/>
    <property type="project" value="UniProtKB-EC"/>
</dbReference>
<evidence type="ECO:0000313" key="17">
    <source>
        <dbReference type="EMBL" id="KAI9636425.1"/>
    </source>
</evidence>
<evidence type="ECO:0000256" key="7">
    <source>
        <dbReference type="ARBA" id="ARBA00022692"/>
    </source>
</evidence>
<feature type="transmembrane region" description="Helical" evidence="14">
    <location>
        <begin position="18"/>
        <end position="37"/>
    </location>
</feature>
<comment type="subcellular location">
    <subcellularLocation>
        <location evidence="1">Endoplasmic reticulum membrane</location>
        <topology evidence="1">Single-pass membrane protein</topology>
    </subcellularLocation>
</comment>
<keyword evidence="9 14" id="KW-1133">Transmembrane helix</keyword>
<dbReference type="EMBL" id="JAKWFO010000005">
    <property type="protein sequence ID" value="KAI9636425.1"/>
    <property type="molecule type" value="Genomic_DNA"/>
</dbReference>
<comment type="catalytic activity">
    <reaction evidence="13">
        <text>an alpha-D-Man-(1-&gt;3)-[alpha-D-Man-(1-&gt;6)]-beta-D-Man-(1-&gt;4)-beta-D-GlcNAc-(1-&gt;4)-alpha-D-GlcNAc-diphospho-di-trans,poly-cis-dolichol + 2 GDP-alpha-D-mannose = an alpha-D-Man-(1-&gt;2)-alpha-D-Man-(1-&gt;2)-alpha-D-Man-(1-&gt;3)-[alpha-D-Man-(1-&gt;6)]-beta-D-Man-(1-&gt;4)-beta-D-GlcNAc-(1-&gt;4)-alpha-D-GlcNAc-diphospho-di-trans,poly-cis-dolichol + 2 GDP + 2 H(+)</text>
        <dbReference type="Rhea" id="RHEA:29523"/>
        <dbReference type="Rhea" id="RHEA-COMP:19515"/>
        <dbReference type="Rhea" id="RHEA-COMP:19516"/>
        <dbReference type="ChEBI" id="CHEBI:15378"/>
        <dbReference type="ChEBI" id="CHEBI:57527"/>
        <dbReference type="ChEBI" id="CHEBI:58189"/>
        <dbReference type="ChEBI" id="CHEBI:132511"/>
        <dbReference type="ChEBI" id="CHEBI:132515"/>
        <dbReference type="EC" id="2.4.1.131"/>
    </reaction>
    <physiologicalReaction direction="left-to-right" evidence="13">
        <dbReference type="Rhea" id="RHEA:29524"/>
    </physiologicalReaction>
</comment>
<reference evidence="17" key="1">
    <citation type="journal article" date="2022" name="G3 (Bethesda)">
        <title>High quality genome of the basidiomycete yeast Dioszegia hungarica PDD-24b-2 isolated from cloud water.</title>
        <authorList>
            <person name="Jarrige D."/>
            <person name="Haridas S."/>
            <person name="Bleykasten-Grosshans C."/>
            <person name="Joly M."/>
            <person name="Nadalig T."/>
            <person name="Sancelme M."/>
            <person name="Vuilleumier S."/>
            <person name="Grigoriev I.V."/>
            <person name="Amato P."/>
            <person name="Bringel F."/>
        </authorList>
    </citation>
    <scope>NUCLEOTIDE SEQUENCE</scope>
    <source>
        <strain evidence="17">PDD-24b-2</strain>
    </source>
</reference>
<feature type="transmembrane region" description="Helical" evidence="14">
    <location>
        <begin position="329"/>
        <end position="349"/>
    </location>
</feature>
<dbReference type="EC" id="2.4.1.131" evidence="3"/>
<sequence length="860" mass="96192">MATTAEGAASWLLSKEPIAIGIFVVYFALIATFSYLVYLSVTEDAKLEDLFSGRPFLFIRLAVAALGCTWYFMIEYMKWSFRNYASAHRGATFGQWLLNTALFEEAWSIVCDGPAKWWISSWICIWSVFLTAVIYRESPRRNIKYPWAYLILGMLVAISVATSLYLAAIYLHPRKAGRRGAYDRFAKPSFYLCLPLSLYTIYRIPSVTGTPLFLPTLLLMHVFLLVPFISFRRIYITIYLAAFLFFITNTAALIPIIPASAKNGRWLFDQAFSHPAQGSISMDVLWTAVTVFLWYLVGGSFASSVGKSAILAGVSLGAVLKHYGINWGLLASAVPILSLLSFGVAYLALSRVRSKNAERRKELLESMGLKENVVVPGTKDTPPSRAGKKLIVGFWHPYCNAGGGGERVLWSALAYIQRTQPETVTLIYSGDYPAASKEMILAKAKDRFSIDINPKLVKFIPLPSRYLISDKYWSKLTLLGQSAGSVFLAWEGLCGKQGIWGDMFIDTMGHAFTYPFVRLFTGSEMVIAAYTHYPTVSADMVRRVRSREAGVESGGRKPGWIRTVFKLVYYSIFTRLYATSLLFAESIMTNSSWTQNHIETLLTSAKRSILAAVLLLDEKTEQKKAERGDKVSKRECKVVYPPCDAESLTKSRLEKRGRGMVSLAQFRPEKAHAKQLYALAELFKLQPSYRQGNDKVTLTLMGGVRDAGDQARLDELNILAEELGITDNVEFVVNAPYSEIVKRLSEASIGLNTMQDEHFGINVVEFMAAGLIPIVHASAGPYKDIVIARKGDKTGFHAKTAEQFAIAIQAALTMSPSEEKRMRDAARKSAMERFSQAEFEKGWEGVWVQLLTKVRDRITY</sequence>
<feature type="domain" description="Glycosyl transferase family 1" evidence="15">
    <location>
        <begin position="651"/>
        <end position="828"/>
    </location>
</feature>
<feature type="transmembrane region" description="Helical" evidence="14">
    <location>
        <begin position="57"/>
        <end position="74"/>
    </location>
</feature>
<dbReference type="CDD" id="cd03806">
    <property type="entry name" value="GT4_ALG11-like"/>
    <property type="match status" value="1"/>
</dbReference>
<keyword evidence="8" id="KW-0256">Endoplasmic reticulum</keyword>
<evidence type="ECO:0000256" key="12">
    <source>
        <dbReference type="ARBA" id="ARBA00032515"/>
    </source>
</evidence>
<evidence type="ECO:0000256" key="4">
    <source>
        <dbReference type="ARBA" id="ARBA00022018"/>
    </source>
</evidence>
<evidence type="ECO:0000256" key="8">
    <source>
        <dbReference type="ARBA" id="ARBA00022824"/>
    </source>
</evidence>
<dbReference type="AlphaFoldDB" id="A0AA38HA52"/>
<evidence type="ECO:0000313" key="18">
    <source>
        <dbReference type="Proteomes" id="UP001164286"/>
    </source>
</evidence>
<gene>
    <name evidence="17" type="ORF">MKK02DRAFT_37137</name>
</gene>
<evidence type="ECO:0000256" key="13">
    <source>
        <dbReference type="ARBA" id="ARBA00045065"/>
    </source>
</evidence>
<keyword evidence="5" id="KW-0328">Glycosyltransferase</keyword>
<feature type="transmembrane region" description="Helical" evidence="14">
    <location>
        <begin position="117"/>
        <end position="135"/>
    </location>
</feature>
<keyword evidence="18" id="KW-1185">Reference proteome</keyword>
<dbReference type="GO" id="GO:0006487">
    <property type="term" value="P:protein N-linked glycosylation"/>
    <property type="evidence" value="ECO:0007669"/>
    <property type="project" value="TreeGrafter"/>
</dbReference>
<evidence type="ECO:0000256" key="10">
    <source>
        <dbReference type="ARBA" id="ARBA00023136"/>
    </source>
</evidence>
<keyword evidence="10 14" id="KW-0472">Membrane</keyword>
<evidence type="ECO:0000259" key="16">
    <source>
        <dbReference type="Pfam" id="PF15924"/>
    </source>
</evidence>
<dbReference type="Pfam" id="PF15924">
    <property type="entry name" value="ALG11_N"/>
    <property type="match status" value="1"/>
</dbReference>
<feature type="transmembrane region" description="Helical" evidence="14">
    <location>
        <begin position="147"/>
        <end position="168"/>
    </location>
</feature>
<evidence type="ECO:0000256" key="1">
    <source>
        <dbReference type="ARBA" id="ARBA00004389"/>
    </source>
</evidence>
<keyword evidence="6" id="KW-0808">Transferase</keyword>
<protein>
    <recommendedName>
        <fullName evidence="4">GDP-Man:Man(3)GlcNAc(2)-PP-Dol alpha-1,2-mannosyltransferase</fullName>
        <ecNumber evidence="3">2.4.1.131</ecNumber>
    </recommendedName>
    <alternativeName>
        <fullName evidence="11">Asparagine-linked glycosylation protein 11</fullName>
    </alternativeName>
    <alternativeName>
        <fullName evidence="12">Glycolipid 2-alpha-mannosyltransferase</fullName>
    </alternativeName>
</protein>
<evidence type="ECO:0000256" key="3">
    <source>
        <dbReference type="ARBA" id="ARBA00012645"/>
    </source>
</evidence>
<dbReference type="PANTHER" id="PTHR45919">
    <property type="entry name" value="GDP-MAN:MAN(3)GLCNAC(2)-PP-DOL ALPHA-1,2-MANNOSYLTRANSFERASE"/>
    <property type="match status" value="1"/>
</dbReference>
<evidence type="ECO:0000256" key="9">
    <source>
        <dbReference type="ARBA" id="ARBA00022989"/>
    </source>
</evidence>
<evidence type="ECO:0000256" key="6">
    <source>
        <dbReference type="ARBA" id="ARBA00022679"/>
    </source>
</evidence>
<dbReference type="Pfam" id="PF00534">
    <property type="entry name" value="Glycos_transf_1"/>
    <property type="match status" value="1"/>
</dbReference>
<evidence type="ECO:0000256" key="5">
    <source>
        <dbReference type="ARBA" id="ARBA00022676"/>
    </source>
</evidence>
<feature type="domain" description="ALG11 mannosyltransferase N-terminal" evidence="16">
    <location>
        <begin position="390"/>
        <end position="601"/>
    </location>
</feature>
<keyword evidence="7 14" id="KW-0812">Transmembrane</keyword>
<evidence type="ECO:0000256" key="2">
    <source>
        <dbReference type="ARBA" id="ARBA00004922"/>
    </source>
</evidence>
<name>A0AA38HA52_9TREE</name>
<dbReference type="GO" id="GO:0005789">
    <property type="term" value="C:endoplasmic reticulum membrane"/>
    <property type="evidence" value="ECO:0007669"/>
    <property type="project" value="UniProtKB-SubCell"/>
</dbReference>
<dbReference type="Proteomes" id="UP001164286">
    <property type="component" value="Unassembled WGS sequence"/>
</dbReference>
<dbReference type="PANTHER" id="PTHR45919:SF1">
    <property type="entry name" value="GDP-MAN:MAN(3)GLCNAC(2)-PP-DOL ALPHA-1,2-MANNOSYLTRANSFERASE"/>
    <property type="match status" value="1"/>
</dbReference>
<dbReference type="InterPro" id="IPR031814">
    <property type="entry name" value="ALG11_N"/>
</dbReference>
<proteinExistence type="predicted"/>
<dbReference type="GeneID" id="77728776"/>
<accession>A0AA38HA52</accession>
<comment type="pathway">
    <text evidence="2">Protein modification; protein glycosylation.</text>
</comment>
<evidence type="ECO:0000256" key="11">
    <source>
        <dbReference type="ARBA" id="ARBA00032060"/>
    </source>
</evidence>
<organism evidence="17 18">
    <name type="scientific">Dioszegia hungarica</name>
    <dbReference type="NCBI Taxonomy" id="4972"/>
    <lineage>
        <taxon>Eukaryota</taxon>
        <taxon>Fungi</taxon>
        <taxon>Dikarya</taxon>
        <taxon>Basidiomycota</taxon>
        <taxon>Agaricomycotina</taxon>
        <taxon>Tremellomycetes</taxon>
        <taxon>Tremellales</taxon>
        <taxon>Bulleribasidiaceae</taxon>
        <taxon>Dioszegia</taxon>
    </lineage>
</organism>
<feature type="transmembrane region" description="Helical" evidence="14">
    <location>
        <begin position="238"/>
        <end position="258"/>
    </location>
</feature>
<dbReference type="SUPFAM" id="SSF53756">
    <property type="entry name" value="UDP-Glycosyltransferase/glycogen phosphorylase"/>
    <property type="match status" value="1"/>
</dbReference>
<evidence type="ECO:0000259" key="15">
    <source>
        <dbReference type="Pfam" id="PF00534"/>
    </source>
</evidence>
<dbReference type="InterPro" id="IPR001296">
    <property type="entry name" value="Glyco_trans_1"/>
</dbReference>
<dbReference type="RefSeq" id="XP_052946202.1">
    <property type="nucleotide sequence ID" value="XM_053089571.1"/>
</dbReference>
<comment type="caution">
    <text evidence="17">The sequence shown here is derived from an EMBL/GenBank/DDBJ whole genome shotgun (WGS) entry which is preliminary data.</text>
</comment>